<comment type="caution">
    <text evidence="1">The sequence shown here is derived from an EMBL/GenBank/DDBJ whole genome shotgun (WGS) entry which is preliminary data.</text>
</comment>
<protein>
    <submittedName>
        <fullName evidence="1">Uncharacterized protein</fullName>
    </submittedName>
</protein>
<dbReference type="RefSeq" id="WP_379768766.1">
    <property type="nucleotide sequence ID" value="NZ_JBHSMZ010000004.1"/>
</dbReference>
<proteinExistence type="predicted"/>
<dbReference type="EMBL" id="JBHSMZ010000004">
    <property type="protein sequence ID" value="MFC5548235.1"/>
    <property type="molecule type" value="Genomic_DNA"/>
</dbReference>
<evidence type="ECO:0000313" key="1">
    <source>
        <dbReference type="EMBL" id="MFC5548235.1"/>
    </source>
</evidence>
<sequence>MDDIEWSTCYCSVFDECYVRSSASRKPEPVKQCKAPAVKFRPAQRGDK</sequence>
<organism evidence="1 2">
    <name type="scientific">Massilia aerilata</name>
    <dbReference type="NCBI Taxonomy" id="453817"/>
    <lineage>
        <taxon>Bacteria</taxon>
        <taxon>Pseudomonadati</taxon>
        <taxon>Pseudomonadota</taxon>
        <taxon>Betaproteobacteria</taxon>
        <taxon>Burkholderiales</taxon>
        <taxon>Oxalobacteraceae</taxon>
        <taxon>Telluria group</taxon>
        <taxon>Massilia</taxon>
    </lineage>
</organism>
<keyword evidence="2" id="KW-1185">Reference proteome</keyword>
<evidence type="ECO:0000313" key="2">
    <source>
        <dbReference type="Proteomes" id="UP001596086"/>
    </source>
</evidence>
<gene>
    <name evidence="1" type="ORF">ACFPO9_06865</name>
</gene>
<reference evidence="2" key="1">
    <citation type="journal article" date="2019" name="Int. J. Syst. Evol. Microbiol.">
        <title>The Global Catalogue of Microorganisms (GCM) 10K type strain sequencing project: providing services to taxonomists for standard genome sequencing and annotation.</title>
        <authorList>
            <consortium name="The Broad Institute Genomics Platform"/>
            <consortium name="The Broad Institute Genome Sequencing Center for Infectious Disease"/>
            <person name="Wu L."/>
            <person name="Ma J."/>
        </authorList>
    </citation>
    <scope>NUCLEOTIDE SEQUENCE [LARGE SCALE GENOMIC DNA]</scope>
    <source>
        <strain evidence="2">CGMCC 4.5798</strain>
    </source>
</reference>
<name>A0ABW0RXH1_9BURK</name>
<dbReference type="Proteomes" id="UP001596086">
    <property type="component" value="Unassembled WGS sequence"/>
</dbReference>
<accession>A0ABW0RXH1</accession>